<evidence type="ECO:0000256" key="1">
    <source>
        <dbReference type="SAM" id="MobiDB-lite"/>
    </source>
</evidence>
<feature type="region of interest" description="Disordered" evidence="1">
    <location>
        <begin position="114"/>
        <end position="143"/>
    </location>
</feature>
<proteinExistence type="predicted"/>
<protein>
    <submittedName>
        <fullName evidence="2">Uncharacterized protein</fullName>
    </submittedName>
</protein>
<accession>A0AAV7DY66</accession>
<comment type="caution">
    <text evidence="2">The sequence shown here is derived from an EMBL/GenBank/DDBJ whole genome shotgun (WGS) entry which is preliminary data.</text>
</comment>
<evidence type="ECO:0000313" key="2">
    <source>
        <dbReference type="EMBL" id="KAG9440551.1"/>
    </source>
</evidence>
<reference evidence="2 3" key="1">
    <citation type="submission" date="2021-07" db="EMBL/GenBank/DDBJ databases">
        <title>The Aristolochia fimbriata genome: insights into angiosperm evolution, floral development and chemical biosynthesis.</title>
        <authorList>
            <person name="Jiao Y."/>
        </authorList>
    </citation>
    <scope>NUCLEOTIDE SEQUENCE [LARGE SCALE GENOMIC DNA]</scope>
    <source>
        <strain evidence="2">IBCAS-2021</strain>
        <tissue evidence="2">Leaf</tissue>
    </source>
</reference>
<organism evidence="2 3">
    <name type="scientific">Aristolochia fimbriata</name>
    <name type="common">White veined hardy Dutchman's pipe vine</name>
    <dbReference type="NCBI Taxonomy" id="158543"/>
    <lineage>
        <taxon>Eukaryota</taxon>
        <taxon>Viridiplantae</taxon>
        <taxon>Streptophyta</taxon>
        <taxon>Embryophyta</taxon>
        <taxon>Tracheophyta</taxon>
        <taxon>Spermatophyta</taxon>
        <taxon>Magnoliopsida</taxon>
        <taxon>Magnoliidae</taxon>
        <taxon>Piperales</taxon>
        <taxon>Aristolochiaceae</taxon>
        <taxon>Aristolochia</taxon>
    </lineage>
</organism>
<gene>
    <name evidence="2" type="ORF">H6P81_020716</name>
</gene>
<dbReference type="AlphaFoldDB" id="A0AAV7DY66"/>
<keyword evidence="3" id="KW-1185">Reference proteome</keyword>
<evidence type="ECO:0000313" key="3">
    <source>
        <dbReference type="Proteomes" id="UP000825729"/>
    </source>
</evidence>
<sequence>MEQLGELDGMATQTQFKLKLVQENVRASLLENDSNKFSRVRIGETDSTHISGCFGLVRKSLEAATEKDFNEVENRNCPLFYLDCEKTLQWDKLLNQVNKAADLARSWRLRDGENFQKEEEEEEEEEEENVVATPPQGSGLKLR</sequence>
<dbReference type="Proteomes" id="UP000825729">
    <property type="component" value="Unassembled WGS sequence"/>
</dbReference>
<dbReference type="EMBL" id="JAINDJ010000008">
    <property type="protein sequence ID" value="KAG9440551.1"/>
    <property type="molecule type" value="Genomic_DNA"/>
</dbReference>
<feature type="compositionally biased region" description="Acidic residues" evidence="1">
    <location>
        <begin position="118"/>
        <end position="129"/>
    </location>
</feature>
<name>A0AAV7DY66_ARIFI</name>